<proteinExistence type="predicted"/>
<name>A0A0D2QDV6_HYPSF</name>
<dbReference type="AlphaFoldDB" id="A0A0D2QDV6"/>
<evidence type="ECO:0000313" key="2">
    <source>
        <dbReference type="EMBL" id="KJA29770.1"/>
    </source>
</evidence>
<organism evidence="2 3">
    <name type="scientific">Hypholoma sublateritium (strain FD-334 SS-4)</name>
    <dbReference type="NCBI Taxonomy" id="945553"/>
    <lineage>
        <taxon>Eukaryota</taxon>
        <taxon>Fungi</taxon>
        <taxon>Dikarya</taxon>
        <taxon>Basidiomycota</taxon>
        <taxon>Agaricomycotina</taxon>
        <taxon>Agaricomycetes</taxon>
        <taxon>Agaricomycetidae</taxon>
        <taxon>Agaricales</taxon>
        <taxon>Agaricineae</taxon>
        <taxon>Strophariaceae</taxon>
        <taxon>Hypholoma</taxon>
    </lineage>
</organism>
<dbReference type="EMBL" id="KN817518">
    <property type="protein sequence ID" value="KJA29770.1"/>
    <property type="molecule type" value="Genomic_DNA"/>
</dbReference>
<evidence type="ECO:0000313" key="3">
    <source>
        <dbReference type="Proteomes" id="UP000054270"/>
    </source>
</evidence>
<gene>
    <name evidence="2" type="ORF">HYPSUDRAFT_81411</name>
</gene>
<accession>A0A0D2QDV6</accession>
<keyword evidence="3" id="KW-1185">Reference proteome</keyword>
<sequence length="74" mass="8279">MRQPSTLRVAPRFQGQSQSKLHTRQRKVTIPTPSSQVKLPTGSAVKFEQSSGKQFGQRSGIDIEIRPFTLLLLT</sequence>
<reference evidence="3" key="1">
    <citation type="submission" date="2014-04" db="EMBL/GenBank/DDBJ databases">
        <title>Evolutionary Origins and Diversification of the Mycorrhizal Mutualists.</title>
        <authorList>
            <consortium name="DOE Joint Genome Institute"/>
            <consortium name="Mycorrhizal Genomics Consortium"/>
            <person name="Kohler A."/>
            <person name="Kuo A."/>
            <person name="Nagy L.G."/>
            <person name="Floudas D."/>
            <person name="Copeland A."/>
            <person name="Barry K.W."/>
            <person name="Cichocki N."/>
            <person name="Veneault-Fourrey C."/>
            <person name="LaButti K."/>
            <person name="Lindquist E.A."/>
            <person name="Lipzen A."/>
            <person name="Lundell T."/>
            <person name="Morin E."/>
            <person name="Murat C."/>
            <person name="Riley R."/>
            <person name="Ohm R."/>
            <person name="Sun H."/>
            <person name="Tunlid A."/>
            <person name="Henrissat B."/>
            <person name="Grigoriev I.V."/>
            <person name="Hibbett D.S."/>
            <person name="Martin F."/>
        </authorList>
    </citation>
    <scope>NUCLEOTIDE SEQUENCE [LARGE SCALE GENOMIC DNA]</scope>
    <source>
        <strain evidence="3">FD-334 SS-4</strain>
    </source>
</reference>
<dbReference type="Proteomes" id="UP000054270">
    <property type="component" value="Unassembled WGS sequence"/>
</dbReference>
<feature type="region of interest" description="Disordered" evidence="1">
    <location>
        <begin position="1"/>
        <end position="51"/>
    </location>
</feature>
<evidence type="ECO:0000256" key="1">
    <source>
        <dbReference type="SAM" id="MobiDB-lite"/>
    </source>
</evidence>
<protein>
    <submittedName>
        <fullName evidence="2">Uncharacterized protein</fullName>
    </submittedName>
</protein>